<reference evidence="2 3" key="1">
    <citation type="submission" date="2018-06" db="EMBL/GenBank/DDBJ databases">
        <title>A transcriptomic atlas of mushroom development highlights an independent origin of complex multicellularity.</title>
        <authorList>
            <consortium name="DOE Joint Genome Institute"/>
            <person name="Krizsan K."/>
            <person name="Almasi E."/>
            <person name="Merenyi Z."/>
            <person name="Sahu N."/>
            <person name="Viragh M."/>
            <person name="Koszo T."/>
            <person name="Mondo S."/>
            <person name="Kiss B."/>
            <person name="Balint B."/>
            <person name="Kues U."/>
            <person name="Barry K."/>
            <person name="Hegedus J.C."/>
            <person name="Henrissat B."/>
            <person name="Johnson J."/>
            <person name="Lipzen A."/>
            <person name="Ohm R."/>
            <person name="Nagy I."/>
            <person name="Pangilinan J."/>
            <person name="Yan J."/>
            <person name="Xiong Y."/>
            <person name="Grigoriev I.V."/>
            <person name="Hibbett D.S."/>
            <person name="Nagy L.G."/>
        </authorList>
    </citation>
    <scope>NUCLEOTIDE SEQUENCE [LARGE SCALE GENOMIC DNA]</scope>
    <source>
        <strain evidence="2 3">SZMC22713</strain>
    </source>
</reference>
<dbReference type="GO" id="GO:0004674">
    <property type="term" value="F:protein serine/threonine kinase activity"/>
    <property type="evidence" value="ECO:0007669"/>
    <property type="project" value="TreeGrafter"/>
</dbReference>
<evidence type="ECO:0000259" key="1">
    <source>
        <dbReference type="PROSITE" id="PS50011"/>
    </source>
</evidence>
<dbReference type="InterPro" id="IPR051681">
    <property type="entry name" value="Ser/Thr_Kinases-Pseudokinases"/>
</dbReference>
<dbReference type="Pfam" id="PF07714">
    <property type="entry name" value="PK_Tyr_Ser-Thr"/>
    <property type="match status" value="1"/>
</dbReference>
<accession>A0A4Y7PGJ5</accession>
<dbReference type="VEuPathDB" id="FungiDB:BD410DRAFT_734492"/>
<dbReference type="Proteomes" id="UP000294933">
    <property type="component" value="Unassembled WGS sequence"/>
</dbReference>
<dbReference type="Gene3D" id="1.10.510.10">
    <property type="entry name" value="Transferase(Phosphotransferase) domain 1"/>
    <property type="match status" value="1"/>
</dbReference>
<keyword evidence="3" id="KW-1185">Reference proteome</keyword>
<dbReference type="OrthoDB" id="346907at2759"/>
<protein>
    <submittedName>
        <fullName evidence="2">Kinase-like protein</fullName>
    </submittedName>
</protein>
<dbReference type="InterPro" id="IPR011009">
    <property type="entry name" value="Kinase-like_dom_sf"/>
</dbReference>
<gene>
    <name evidence="2" type="ORF">BD410DRAFT_734492</name>
</gene>
<dbReference type="AlphaFoldDB" id="A0A4Y7PGJ5"/>
<dbReference type="SUPFAM" id="SSF56112">
    <property type="entry name" value="Protein kinase-like (PK-like)"/>
    <property type="match status" value="1"/>
</dbReference>
<evidence type="ECO:0000313" key="2">
    <source>
        <dbReference type="EMBL" id="TDL14178.1"/>
    </source>
</evidence>
<dbReference type="PROSITE" id="PS50011">
    <property type="entry name" value="PROTEIN_KINASE_DOM"/>
    <property type="match status" value="1"/>
</dbReference>
<dbReference type="InterPro" id="IPR001245">
    <property type="entry name" value="Ser-Thr/Tyr_kinase_cat_dom"/>
</dbReference>
<dbReference type="InterPro" id="IPR000719">
    <property type="entry name" value="Prot_kinase_dom"/>
</dbReference>
<organism evidence="2 3">
    <name type="scientific">Rickenella mellea</name>
    <dbReference type="NCBI Taxonomy" id="50990"/>
    <lineage>
        <taxon>Eukaryota</taxon>
        <taxon>Fungi</taxon>
        <taxon>Dikarya</taxon>
        <taxon>Basidiomycota</taxon>
        <taxon>Agaricomycotina</taxon>
        <taxon>Agaricomycetes</taxon>
        <taxon>Hymenochaetales</taxon>
        <taxon>Rickenellaceae</taxon>
        <taxon>Rickenella</taxon>
    </lineage>
</organism>
<keyword evidence="2" id="KW-0808">Transferase</keyword>
<dbReference type="InterPro" id="IPR008266">
    <property type="entry name" value="Tyr_kinase_AS"/>
</dbReference>
<dbReference type="PANTHER" id="PTHR44329">
    <property type="entry name" value="SERINE/THREONINE-PROTEIN KINASE TNNI3K-RELATED"/>
    <property type="match status" value="1"/>
</dbReference>
<proteinExistence type="predicted"/>
<keyword evidence="2" id="KW-0418">Kinase</keyword>
<dbReference type="EMBL" id="ML170378">
    <property type="protein sequence ID" value="TDL14178.1"/>
    <property type="molecule type" value="Genomic_DNA"/>
</dbReference>
<dbReference type="PROSITE" id="PS00109">
    <property type="entry name" value="PROTEIN_KINASE_TYR"/>
    <property type="match status" value="1"/>
</dbReference>
<feature type="domain" description="Protein kinase" evidence="1">
    <location>
        <begin position="40"/>
        <end position="312"/>
    </location>
</feature>
<feature type="non-terminal residue" evidence="2">
    <location>
        <position position="1"/>
    </location>
</feature>
<evidence type="ECO:0000313" key="3">
    <source>
        <dbReference type="Proteomes" id="UP000294933"/>
    </source>
</evidence>
<dbReference type="GO" id="GO:0005524">
    <property type="term" value="F:ATP binding"/>
    <property type="evidence" value="ECO:0007669"/>
    <property type="project" value="InterPro"/>
</dbReference>
<name>A0A4Y7PGJ5_9AGAM</name>
<sequence>LPQLIDYRVANHRYLERFLKSLVNERDVLPTYLFLNGVRSIGYHPLTGGGFSDVWKGEWDELPHKTVALKMPKLYASSTRKRKQEFCKEAMIWRQFRHENVLQFYGCFNDELNKQYALVSPWMVNGDMISFLKRNPSTPRLPIMRGVALGLCYLHTLQPSVVHGDLRGSNVLIDEDYNPRIADFGLTKLLDSQASHAGSSFNGRGSMRWQAPELLKTSPGESVHISMKSDVYAFAHVSLEIFTCKPPFYELSDVQALMAVISDQRPSRPTELASLDFDDVWELIQNCWSTQPNNRPGMEDVIVLIPPYTPWVPES</sequence>